<evidence type="ECO:0000259" key="6">
    <source>
        <dbReference type="SMART" id="SM00704"/>
    </source>
</evidence>
<keyword evidence="1" id="KW-0001">2Fe-2S</keyword>
<evidence type="ECO:0000256" key="4">
    <source>
        <dbReference type="ARBA" id="ARBA00023014"/>
    </source>
</evidence>
<comment type="cofactor">
    <cofactor evidence="5">
        <name>[2Fe-2S] cluster</name>
        <dbReference type="ChEBI" id="CHEBI:190135"/>
    </cofactor>
</comment>
<evidence type="ECO:0000256" key="2">
    <source>
        <dbReference type="ARBA" id="ARBA00022723"/>
    </source>
</evidence>
<dbReference type="PANTHER" id="PTHR46491">
    <property type="entry name" value="CDGSH IRON SULFUR DOMAIN PROTEIN HOMOLOG"/>
    <property type="match status" value="1"/>
</dbReference>
<dbReference type="InterPro" id="IPR018967">
    <property type="entry name" value="FeS-contain_CDGSH-typ"/>
</dbReference>
<keyword evidence="3" id="KW-0408">Iron</keyword>
<dbReference type="Pfam" id="PF09360">
    <property type="entry name" value="zf-CDGSH"/>
    <property type="match status" value="1"/>
</dbReference>
<dbReference type="GO" id="GO:0051537">
    <property type="term" value="F:2 iron, 2 sulfur cluster binding"/>
    <property type="evidence" value="ECO:0007669"/>
    <property type="project" value="UniProtKB-KW"/>
</dbReference>
<proteinExistence type="predicted"/>
<reference evidence="8" key="1">
    <citation type="submission" date="2022-11" db="UniProtKB">
        <authorList>
            <consortium name="WormBaseParasite"/>
        </authorList>
    </citation>
    <scope>IDENTIFICATION</scope>
</reference>
<dbReference type="InterPro" id="IPR052950">
    <property type="entry name" value="CISD"/>
</dbReference>
<feature type="domain" description="Iron-binding zinc finger CDGSH type" evidence="6">
    <location>
        <begin position="111"/>
        <end position="148"/>
    </location>
</feature>
<evidence type="ECO:0000313" key="8">
    <source>
        <dbReference type="WBParaSite" id="jg1998"/>
    </source>
</evidence>
<dbReference type="PANTHER" id="PTHR46491:SF3">
    <property type="entry name" value="CDGSH IRON-SULFUR DOMAIN-CONTAINING PROTEIN 3, MITOCHONDRIAL"/>
    <property type="match status" value="1"/>
</dbReference>
<accession>A0A915DJ16</accession>
<dbReference type="AlphaFoldDB" id="A0A915DJ16"/>
<evidence type="ECO:0000256" key="5">
    <source>
        <dbReference type="ARBA" id="ARBA00034078"/>
    </source>
</evidence>
<keyword evidence="4" id="KW-0411">Iron-sulfur</keyword>
<keyword evidence="2" id="KW-0479">Metal-binding</keyword>
<dbReference type="InterPro" id="IPR042216">
    <property type="entry name" value="MitoNEET_CISD"/>
</dbReference>
<organism evidence="7 8">
    <name type="scientific">Ditylenchus dipsaci</name>
    <dbReference type="NCBI Taxonomy" id="166011"/>
    <lineage>
        <taxon>Eukaryota</taxon>
        <taxon>Metazoa</taxon>
        <taxon>Ecdysozoa</taxon>
        <taxon>Nematoda</taxon>
        <taxon>Chromadorea</taxon>
        <taxon>Rhabditida</taxon>
        <taxon>Tylenchina</taxon>
        <taxon>Tylenchomorpha</taxon>
        <taxon>Sphaerularioidea</taxon>
        <taxon>Anguinidae</taxon>
        <taxon>Anguininae</taxon>
        <taxon>Ditylenchus</taxon>
    </lineage>
</organism>
<dbReference type="GO" id="GO:0005739">
    <property type="term" value="C:mitochondrion"/>
    <property type="evidence" value="ECO:0007669"/>
    <property type="project" value="TreeGrafter"/>
</dbReference>
<dbReference type="WBParaSite" id="jg1998">
    <property type="protein sequence ID" value="jg1998"/>
    <property type="gene ID" value="jg1998"/>
</dbReference>
<evidence type="ECO:0000256" key="1">
    <source>
        <dbReference type="ARBA" id="ARBA00022714"/>
    </source>
</evidence>
<feature type="domain" description="Iron-binding zinc finger CDGSH type" evidence="6">
    <location>
        <begin position="150"/>
        <end position="187"/>
    </location>
</feature>
<evidence type="ECO:0000313" key="7">
    <source>
        <dbReference type="Proteomes" id="UP000887574"/>
    </source>
</evidence>
<dbReference type="Proteomes" id="UP000887574">
    <property type="component" value="Unplaced"/>
</dbReference>
<dbReference type="Gene3D" id="3.40.5.90">
    <property type="entry name" value="CDGSH iron-sulfur domain, mitoNEET-type"/>
    <property type="match status" value="2"/>
</dbReference>
<protein>
    <submittedName>
        <fullName evidence="8">Iron-binding zinc finger CDGSH type domain-containing protein</fullName>
    </submittedName>
</protein>
<dbReference type="GO" id="GO:0046872">
    <property type="term" value="F:metal ion binding"/>
    <property type="evidence" value="ECO:0007669"/>
    <property type="project" value="UniProtKB-KW"/>
</dbReference>
<dbReference type="SMART" id="SM00704">
    <property type="entry name" value="ZnF_CDGSH"/>
    <property type="match status" value="2"/>
</dbReference>
<evidence type="ECO:0000256" key="3">
    <source>
        <dbReference type="ARBA" id="ARBA00023004"/>
    </source>
</evidence>
<name>A0A915DJ16_9BILA</name>
<sequence length="223" mass="24585">MYPTAVSNCNCIQLRYPTANVSNCGIQSQFVSNPMAVRANECAQMMNLSLQTNIDDFDASLHVCVASISQICFKYLLDPWVSFKNVKVLNPSAIYVASLPGQNFKGAEAGKKPLKLDLEVGKEYSFCSCGLSVKQPWCDGSEKGKGKTLMKPINFTVDKSGEYSMCLCKQSKTMPICDGSHKFIDQTPKNIDATPKFVVVNDTAVYEGVSKNLGYRTKDGWQK</sequence>
<keyword evidence="7" id="KW-1185">Reference proteome</keyword>